<name>A0A6L2NH81_TANCI</name>
<proteinExistence type="predicted"/>
<evidence type="ECO:0000313" key="1">
    <source>
        <dbReference type="EMBL" id="GEU85380.1"/>
    </source>
</evidence>
<dbReference type="AlphaFoldDB" id="A0A6L2NH81"/>
<protein>
    <submittedName>
        <fullName evidence="1">Uncharacterized protein</fullName>
    </submittedName>
</protein>
<gene>
    <name evidence="1" type="ORF">Tci_057358</name>
</gene>
<comment type="caution">
    <text evidence="1">The sequence shown here is derived from an EMBL/GenBank/DDBJ whole genome shotgun (WGS) entry which is preliminary data.</text>
</comment>
<reference evidence="1" key="1">
    <citation type="journal article" date="2019" name="Sci. Rep.">
        <title>Draft genome of Tanacetum cinerariifolium, the natural source of mosquito coil.</title>
        <authorList>
            <person name="Yamashiro T."/>
            <person name="Shiraishi A."/>
            <person name="Satake H."/>
            <person name="Nakayama K."/>
        </authorList>
    </citation>
    <scope>NUCLEOTIDE SEQUENCE</scope>
</reference>
<accession>A0A6L2NH81</accession>
<dbReference type="EMBL" id="BKCJ010009096">
    <property type="protein sequence ID" value="GEU85380.1"/>
    <property type="molecule type" value="Genomic_DNA"/>
</dbReference>
<organism evidence="1">
    <name type="scientific">Tanacetum cinerariifolium</name>
    <name type="common">Dalmatian daisy</name>
    <name type="synonym">Chrysanthemum cinerariifolium</name>
    <dbReference type="NCBI Taxonomy" id="118510"/>
    <lineage>
        <taxon>Eukaryota</taxon>
        <taxon>Viridiplantae</taxon>
        <taxon>Streptophyta</taxon>
        <taxon>Embryophyta</taxon>
        <taxon>Tracheophyta</taxon>
        <taxon>Spermatophyta</taxon>
        <taxon>Magnoliopsida</taxon>
        <taxon>eudicotyledons</taxon>
        <taxon>Gunneridae</taxon>
        <taxon>Pentapetalae</taxon>
        <taxon>asterids</taxon>
        <taxon>campanulids</taxon>
        <taxon>Asterales</taxon>
        <taxon>Asteraceae</taxon>
        <taxon>Asteroideae</taxon>
        <taxon>Anthemideae</taxon>
        <taxon>Anthemidinae</taxon>
        <taxon>Tanacetum</taxon>
    </lineage>
</organism>
<sequence>MLKTGQRARSSADRDPAHWFSFAISRVGRVLAGKGKIAIFIDEPRSTYTKAKIDEIMEEVKRTMRELDLLRGVVSSDNRMSQMLTQLDLQREIGEGSGSGSDGVGMMSRAGMRTPTGMMTFMIFYMWNSISQLYRANDHDYLRFTKQISID</sequence>